<organism evidence="5 6">
    <name type="scientific">Drechslerella dactyloides</name>
    <name type="common">Nematode-trapping fungus</name>
    <name type="synonym">Arthrobotrys dactyloides</name>
    <dbReference type="NCBI Taxonomy" id="74499"/>
    <lineage>
        <taxon>Eukaryota</taxon>
        <taxon>Fungi</taxon>
        <taxon>Dikarya</taxon>
        <taxon>Ascomycota</taxon>
        <taxon>Pezizomycotina</taxon>
        <taxon>Orbiliomycetes</taxon>
        <taxon>Orbiliales</taxon>
        <taxon>Orbiliaceae</taxon>
        <taxon>Drechslerella</taxon>
    </lineage>
</organism>
<dbReference type="SUPFAM" id="SSF48576">
    <property type="entry name" value="Terpenoid synthases"/>
    <property type="match status" value="2"/>
</dbReference>
<dbReference type="InterPro" id="IPR033749">
    <property type="entry name" value="Polyprenyl_synt_CS"/>
</dbReference>
<sequence>MEQRKEAMKEHTTTLNQIKAKYYTKLLNSDEETIAFVEGWEQWHRYELETENLQNLEFRTWEEFVKARFSVIAVDSFHALLPYIYDTNLSDEESDKLEPINRIVYQAGCYLNDYYSVEREWAAHAALKKSGEPQSSVWILMRAYDVTLAEAKTILKEKYYEQEQKFLQERKRLVDENRQTPLYAKFCSYLQYVLGGIALFGAHSPRYHLSPKETPHYPRPEHKIQDLPGWRPAEASLSNGMNGGGKECSNGVGSALSVGHLANGTNGKHMTKSWLSPNSRLSDEIVLEPFEYIKSLPSKKIRKFAIEALDYWYSVPQRSLEIIMDVVDMLHSSSLIIDDIQDGSTLRRGQPAAHMIYGPPQAINAANFLFVKCLEEVQKLGAASVHVYSGAYYLRAVWGFIKFAHAPLLDELRNLHIGQGFDLHWTFRTQCPSEQEYIEMVDGKTGGLFRMACRLMKDQATKNRNLDVNDLMTLMGRFFQIRDDYQNLKSKGYSTAKGHLSDLDEGKYSFMVIHALNNARDNQLTSLLQQRSRQGTLSPEQKTLVMKHLEKTKSMEFTLNVLEELQVAVKQQLEEAEAQLDLDQNWIIRAIMARLRIASPEIRWFGQ</sequence>
<evidence type="ECO:0000313" key="6">
    <source>
        <dbReference type="Proteomes" id="UP001221413"/>
    </source>
</evidence>
<dbReference type="InterPro" id="IPR008949">
    <property type="entry name" value="Isoprenoid_synthase_dom_sf"/>
</dbReference>
<evidence type="ECO:0000313" key="5">
    <source>
        <dbReference type="EMBL" id="KAJ6259098.1"/>
    </source>
</evidence>
<dbReference type="Pfam" id="PF19086">
    <property type="entry name" value="Terpene_syn_C_2"/>
    <property type="match status" value="1"/>
</dbReference>
<dbReference type="PANTHER" id="PTHR12001">
    <property type="entry name" value="GERANYLGERANYL PYROPHOSPHATE SYNTHASE"/>
    <property type="match status" value="1"/>
</dbReference>
<evidence type="ECO:0000256" key="3">
    <source>
        <dbReference type="ARBA" id="ARBA00022842"/>
    </source>
</evidence>
<accession>A0AAD6IUR6</accession>
<keyword evidence="1" id="KW-0808">Transferase</keyword>
<dbReference type="EMBL" id="JAQGDS010000007">
    <property type="protein sequence ID" value="KAJ6259098.1"/>
    <property type="molecule type" value="Genomic_DNA"/>
</dbReference>
<keyword evidence="4" id="KW-0175">Coiled coil</keyword>
<protein>
    <recommendedName>
        <fullName evidence="7">Geranylgeranyl pyrophosphate synthase</fullName>
    </recommendedName>
</protein>
<dbReference type="AlphaFoldDB" id="A0AAD6IUR6"/>
<evidence type="ECO:0000256" key="2">
    <source>
        <dbReference type="ARBA" id="ARBA00022723"/>
    </source>
</evidence>
<dbReference type="Gene3D" id="1.10.600.10">
    <property type="entry name" value="Farnesyl Diphosphate Synthase"/>
    <property type="match status" value="2"/>
</dbReference>
<dbReference type="PROSITE" id="PS00444">
    <property type="entry name" value="POLYPRENYL_SYNTHASE_2"/>
    <property type="match status" value="1"/>
</dbReference>
<dbReference type="PANTHER" id="PTHR12001:SF72">
    <property type="entry name" value="THIJ_PFPI FAMILY PROTEIN (AFU_ORTHOLOGUE AFUA_3G01210)-RELATED"/>
    <property type="match status" value="1"/>
</dbReference>
<dbReference type="GO" id="GO:0046165">
    <property type="term" value="P:alcohol biosynthetic process"/>
    <property type="evidence" value="ECO:0007669"/>
    <property type="project" value="UniProtKB-ARBA"/>
</dbReference>
<evidence type="ECO:0000256" key="1">
    <source>
        <dbReference type="ARBA" id="ARBA00022679"/>
    </source>
</evidence>
<evidence type="ECO:0000256" key="4">
    <source>
        <dbReference type="SAM" id="Coils"/>
    </source>
</evidence>
<dbReference type="CDD" id="cd00685">
    <property type="entry name" value="Trans_IPPS_HT"/>
    <property type="match status" value="1"/>
</dbReference>
<dbReference type="GO" id="GO:0046872">
    <property type="term" value="F:metal ion binding"/>
    <property type="evidence" value="ECO:0007669"/>
    <property type="project" value="UniProtKB-KW"/>
</dbReference>
<proteinExistence type="predicted"/>
<dbReference type="GO" id="GO:0004659">
    <property type="term" value="F:prenyltransferase activity"/>
    <property type="evidence" value="ECO:0007669"/>
    <property type="project" value="InterPro"/>
</dbReference>
<dbReference type="Proteomes" id="UP001221413">
    <property type="component" value="Unassembled WGS sequence"/>
</dbReference>
<dbReference type="InterPro" id="IPR000092">
    <property type="entry name" value="Polyprenyl_synt"/>
</dbReference>
<dbReference type="SFLD" id="SFLDS00005">
    <property type="entry name" value="Isoprenoid_Synthase_Type_I"/>
    <property type="match status" value="1"/>
</dbReference>
<dbReference type="Pfam" id="PF00348">
    <property type="entry name" value="polyprenyl_synt"/>
    <property type="match status" value="1"/>
</dbReference>
<name>A0AAD6IUR6_DREDA</name>
<comment type="caution">
    <text evidence="5">The sequence shown here is derived from an EMBL/GenBank/DDBJ whole genome shotgun (WGS) entry which is preliminary data.</text>
</comment>
<reference evidence="5" key="1">
    <citation type="submission" date="2023-01" db="EMBL/GenBank/DDBJ databases">
        <title>The chitinases involved in constricting ring structure development in the nematode-trapping fungus Drechslerella dactyloides.</title>
        <authorList>
            <person name="Wang R."/>
            <person name="Zhang L."/>
            <person name="Tang P."/>
            <person name="Li S."/>
            <person name="Liang L."/>
        </authorList>
    </citation>
    <scope>NUCLEOTIDE SEQUENCE</scope>
    <source>
        <strain evidence="5">YMF1.00031</strain>
    </source>
</reference>
<gene>
    <name evidence="5" type="ORF">Dda_5995</name>
</gene>
<dbReference type="PROSITE" id="PS00723">
    <property type="entry name" value="POLYPRENYL_SYNTHASE_1"/>
    <property type="match status" value="1"/>
</dbReference>
<evidence type="ECO:0008006" key="7">
    <source>
        <dbReference type="Google" id="ProtNLM"/>
    </source>
</evidence>
<dbReference type="GO" id="GO:0043386">
    <property type="term" value="P:mycotoxin biosynthetic process"/>
    <property type="evidence" value="ECO:0007669"/>
    <property type="project" value="UniProtKB-ARBA"/>
</dbReference>
<keyword evidence="6" id="KW-1185">Reference proteome</keyword>
<feature type="coiled-coil region" evidence="4">
    <location>
        <begin position="555"/>
        <end position="582"/>
    </location>
</feature>
<keyword evidence="2" id="KW-0479">Metal-binding</keyword>
<dbReference type="GO" id="GO:0008299">
    <property type="term" value="P:isoprenoid biosynthetic process"/>
    <property type="evidence" value="ECO:0007669"/>
    <property type="project" value="InterPro"/>
</dbReference>
<keyword evidence="3" id="KW-0460">Magnesium</keyword>